<comment type="caution">
    <text evidence="1">The sequence shown here is derived from an EMBL/GenBank/DDBJ whole genome shotgun (WGS) entry which is preliminary data.</text>
</comment>
<sequence>MGFDVTLNIFADHITRVGFHITQDITADYIPIHGFDSLRVAINMNFTTGCFDFFNIAIYSDDNRGRTKIFVLFNAINGDNPVCNGNTATFISLVIYRNTS</sequence>
<reference evidence="1 2" key="1">
    <citation type="submission" date="2018-03" db="EMBL/GenBank/DDBJ databases">
        <title>Aeromonas veronii whole genome sequencing and analysis.</title>
        <authorList>
            <person name="Xie H."/>
            <person name="Liu T."/>
            <person name="Wang K."/>
        </authorList>
    </citation>
    <scope>NUCLEOTIDE SEQUENCE [LARGE SCALE GENOMIC DNA]</scope>
    <source>
        <strain evidence="1 2">XH.VA.1</strain>
    </source>
</reference>
<protein>
    <submittedName>
        <fullName evidence="1">Uncharacterized protein</fullName>
    </submittedName>
</protein>
<evidence type="ECO:0000313" key="1">
    <source>
        <dbReference type="EMBL" id="PTH79010.1"/>
    </source>
</evidence>
<dbReference type="AlphaFoldDB" id="A0A2T4MWP4"/>
<organism evidence="1 2">
    <name type="scientific">Aeromonas veronii</name>
    <dbReference type="NCBI Taxonomy" id="654"/>
    <lineage>
        <taxon>Bacteria</taxon>
        <taxon>Pseudomonadati</taxon>
        <taxon>Pseudomonadota</taxon>
        <taxon>Gammaproteobacteria</taxon>
        <taxon>Aeromonadales</taxon>
        <taxon>Aeromonadaceae</taxon>
        <taxon>Aeromonas</taxon>
    </lineage>
</organism>
<dbReference type="Proteomes" id="UP000241986">
    <property type="component" value="Unassembled WGS sequence"/>
</dbReference>
<accession>A0A2T4MWP4</accession>
<dbReference type="EMBL" id="PZKL01000045">
    <property type="protein sequence ID" value="PTH79010.1"/>
    <property type="molecule type" value="Genomic_DNA"/>
</dbReference>
<proteinExistence type="predicted"/>
<evidence type="ECO:0000313" key="2">
    <source>
        <dbReference type="Proteomes" id="UP000241986"/>
    </source>
</evidence>
<gene>
    <name evidence="1" type="ORF">DAA48_21465</name>
</gene>
<name>A0A2T4MWP4_AERVE</name>